<dbReference type="Gramene" id="fgenesh1_pg.C_scaffold_8000834">
    <property type="protein sequence ID" value="fgenesh1_pg.C_scaffold_8000834"/>
    <property type="gene ID" value="fgenesh1_pg.C_scaffold_8000834"/>
</dbReference>
<organism evidence="2">
    <name type="scientific">Arabidopsis lyrata subsp. lyrata</name>
    <name type="common">Lyre-leaved rock-cress</name>
    <dbReference type="NCBI Taxonomy" id="81972"/>
    <lineage>
        <taxon>Eukaryota</taxon>
        <taxon>Viridiplantae</taxon>
        <taxon>Streptophyta</taxon>
        <taxon>Embryophyta</taxon>
        <taxon>Tracheophyta</taxon>
        <taxon>Spermatophyta</taxon>
        <taxon>Magnoliopsida</taxon>
        <taxon>eudicotyledons</taxon>
        <taxon>Gunneridae</taxon>
        <taxon>Pentapetalae</taxon>
        <taxon>rosids</taxon>
        <taxon>malvids</taxon>
        <taxon>Brassicales</taxon>
        <taxon>Brassicaceae</taxon>
        <taxon>Camelineae</taxon>
        <taxon>Arabidopsis</taxon>
    </lineage>
</organism>
<keyword evidence="2" id="KW-1185">Reference proteome</keyword>
<dbReference type="HOGENOM" id="CLU_126767_0_0_1"/>
<dbReference type="AlphaFoldDB" id="D7MLN7"/>
<sequence length="183" mass="20909">MANLDFKTLEFLTSLTFNFKTLSDTITSSSYSVSSPVASGVRVAADLDLIDGGCFRWRMVSHREGSRYSVKDGVNRDGYDTDEDDFDYYDDLDDDYELVKVQRIRKSGKRTFAKSKEKSSYSQLKSGCVHGKHGLGISFRCYDIGEIFRDESMKKSWLAFDRVVITMNNLEDCTCFSSSWMVF</sequence>
<evidence type="ECO:0000313" key="2">
    <source>
        <dbReference type="Proteomes" id="UP000008694"/>
    </source>
</evidence>
<dbReference type="EMBL" id="GL348720">
    <property type="protein sequence ID" value="EFH41892.1"/>
    <property type="molecule type" value="Genomic_DNA"/>
</dbReference>
<reference evidence="2" key="1">
    <citation type="journal article" date="2011" name="Nat. Genet.">
        <title>The Arabidopsis lyrata genome sequence and the basis of rapid genome size change.</title>
        <authorList>
            <person name="Hu T.T."/>
            <person name="Pattyn P."/>
            <person name="Bakker E.G."/>
            <person name="Cao J."/>
            <person name="Cheng J.-F."/>
            <person name="Clark R.M."/>
            <person name="Fahlgren N."/>
            <person name="Fawcett J.A."/>
            <person name="Grimwood J."/>
            <person name="Gundlach H."/>
            <person name="Haberer G."/>
            <person name="Hollister J.D."/>
            <person name="Ossowski S."/>
            <person name="Ottilar R.P."/>
            <person name="Salamov A.A."/>
            <person name="Schneeberger K."/>
            <person name="Spannagl M."/>
            <person name="Wang X."/>
            <person name="Yang L."/>
            <person name="Nasrallah M.E."/>
            <person name="Bergelson J."/>
            <person name="Carrington J.C."/>
            <person name="Gaut B.S."/>
            <person name="Schmutz J."/>
            <person name="Mayer K.F.X."/>
            <person name="Van de Peer Y."/>
            <person name="Grigoriev I.V."/>
            <person name="Nordborg M."/>
            <person name="Weigel D."/>
            <person name="Guo Y.-L."/>
        </authorList>
    </citation>
    <scope>NUCLEOTIDE SEQUENCE [LARGE SCALE GENOMIC DNA]</scope>
    <source>
        <strain evidence="2">cv. MN47</strain>
    </source>
</reference>
<protein>
    <submittedName>
        <fullName evidence="1">Uncharacterized protein</fullName>
    </submittedName>
</protein>
<name>D7MLN7_ARALL</name>
<dbReference type="PANTHER" id="PTHR48213">
    <property type="entry name" value="VID27-LIKE PROTEIN"/>
    <property type="match status" value="1"/>
</dbReference>
<dbReference type="PANTHER" id="PTHR48213:SF1">
    <property type="entry name" value="PROSTATIC SPERMINE-BINDING-LIKE PROTEIN"/>
    <property type="match status" value="1"/>
</dbReference>
<accession>D7MLN7</accession>
<dbReference type="Proteomes" id="UP000008694">
    <property type="component" value="Unassembled WGS sequence"/>
</dbReference>
<gene>
    <name evidence="1" type="ORF">ARALYDRAFT_357047</name>
</gene>
<evidence type="ECO:0000313" key="1">
    <source>
        <dbReference type="EMBL" id="EFH41892.1"/>
    </source>
</evidence>
<proteinExistence type="predicted"/>